<dbReference type="HOGENOM" id="CLU_1132158_0_0_9"/>
<evidence type="ECO:0000256" key="1">
    <source>
        <dbReference type="SAM" id="Phobius"/>
    </source>
</evidence>
<feature type="transmembrane region" description="Helical" evidence="1">
    <location>
        <begin position="7"/>
        <end position="25"/>
    </location>
</feature>
<dbReference type="AlphaFoldDB" id="F6DQF9"/>
<evidence type="ECO:0000313" key="3">
    <source>
        <dbReference type="Proteomes" id="UP000009234"/>
    </source>
</evidence>
<keyword evidence="1" id="KW-0812">Transmembrane</keyword>
<feature type="transmembrane region" description="Helical" evidence="1">
    <location>
        <begin position="199"/>
        <end position="222"/>
    </location>
</feature>
<dbReference type="Proteomes" id="UP000009234">
    <property type="component" value="Chromosome"/>
</dbReference>
<organism evidence="2 3">
    <name type="scientific">Desulforamulus ruminis (strain ATCC 23193 / DSM 2154 / NCIMB 8452 / DL)</name>
    <name type="common">Desulfotomaculum ruminis</name>
    <dbReference type="NCBI Taxonomy" id="696281"/>
    <lineage>
        <taxon>Bacteria</taxon>
        <taxon>Bacillati</taxon>
        <taxon>Bacillota</taxon>
        <taxon>Clostridia</taxon>
        <taxon>Eubacteriales</taxon>
        <taxon>Peptococcaceae</taxon>
        <taxon>Desulforamulus</taxon>
    </lineage>
</organism>
<protein>
    <submittedName>
        <fullName evidence="2">Uncharacterized protein</fullName>
    </submittedName>
</protein>
<dbReference type="KEGG" id="dru:Desru_2627"/>
<keyword evidence="1" id="KW-0472">Membrane</keyword>
<dbReference type="STRING" id="696281.Desru_2627"/>
<sequence length="238" mass="26940">MIRDSKAFTIGLIMLISFCGIYFYMMTPSFGNGRNGLDFADDLFNSISKGSVQDVVTSEVKKAANWEGTEIAVNLKCKDEEQAARWADALQKVEDADVQVDKANVALKADMGKLLNNISEDCMNMFENKGDVVQQKYNTDPRDATNRWYSITKAVAKDLEVQKSFTESVYIQNYQKKMIEPAYNYYGVETKFVSENKGIMSFMLIFYMIYTLWYGFAIYYICGGLGITMTKGGKKSEA</sequence>
<reference evidence="3" key="1">
    <citation type="submission" date="2011-05" db="EMBL/GenBank/DDBJ databases">
        <title>Complete sequence of Desulfotomaculum ruminis DSM 2154.</title>
        <authorList>
            <person name="Lucas S."/>
            <person name="Copeland A."/>
            <person name="Lapidus A."/>
            <person name="Cheng J.-F."/>
            <person name="Goodwin L."/>
            <person name="Pitluck S."/>
            <person name="Lu M."/>
            <person name="Detter J.C."/>
            <person name="Han C."/>
            <person name="Tapia R."/>
            <person name="Land M."/>
            <person name="Hauser L."/>
            <person name="Kyrpides N."/>
            <person name="Ivanova N."/>
            <person name="Mikhailova N."/>
            <person name="Pagani I."/>
            <person name="Stams A.J.M."/>
            <person name="Plugge C.M."/>
            <person name="Muyzer G."/>
            <person name="Kuever J."/>
            <person name="Parshina S.N."/>
            <person name="Ivanova A.E."/>
            <person name="Nazina T.N."/>
            <person name="Brambilla E."/>
            <person name="Spring S."/>
            <person name="Klenk H.-P."/>
            <person name="Woyke T."/>
        </authorList>
    </citation>
    <scope>NUCLEOTIDE SEQUENCE [LARGE SCALE GENOMIC DNA]</scope>
    <source>
        <strain evidence="3">ATCC 23193 / DSM 2154 / NCIB 8452 / DL</strain>
    </source>
</reference>
<reference evidence="2 3" key="2">
    <citation type="journal article" date="2012" name="Stand. Genomic Sci.">
        <title>Complete genome sequence of the sulfate-reducing firmicute Desulfotomaculum ruminis type strain (DL(T)).</title>
        <authorList>
            <person name="Spring S."/>
            <person name="Visser M."/>
            <person name="Lu M."/>
            <person name="Copeland A."/>
            <person name="Lapidus A."/>
            <person name="Lucas S."/>
            <person name="Cheng J.F."/>
            <person name="Han C."/>
            <person name="Tapia R."/>
            <person name="Goodwin L.A."/>
            <person name="Pitluck S."/>
            <person name="Ivanova N."/>
            <person name="Land M."/>
            <person name="Hauser L."/>
            <person name="Larimer F."/>
            <person name="Rohde M."/>
            <person name="Goker M."/>
            <person name="Detter J.C."/>
            <person name="Kyrpides N.C."/>
            <person name="Woyke T."/>
            <person name="Schaap P.J."/>
            <person name="Plugge C.M."/>
            <person name="Muyzer G."/>
            <person name="Kuever J."/>
            <person name="Pereira I.A."/>
            <person name="Parshina S.N."/>
            <person name="Bernier-Latmani R."/>
            <person name="Stams A.J."/>
            <person name="Klenk H.P."/>
        </authorList>
    </citation>
    <scope>NUCLEOTIDE SEQUENCE [LARGE SCALE GENOMIC DNA]</scope>
    <source>
        <strain evidence="3">ATCC 23193 / DSM 2154 / NCIB 8452 / DL</strain>
    </source>
</reference>
<accession>F6DQF9</accession>
<keyword evidence="1" id="KW-1133">Transmembrane helix</keyword>
<dbReference type="EMBL" id="CP002780">
    <property type="protein sequence ID" value="AEG60853.1"/>
    <property type="molecule type" value="Genomic_DNA"/>
</dbReference>
<dbReference type="OrthoDB" id="9779692at2"/>
<name>F6DQF9_DESRL</name>
<dbReference type="RefSeq" id="WP_013842609.1">
    <property type="nucleotide sequence ID" value="NC_015589.1"/>
</dbReference>
<proteinExistence type="predicted"/>
<keyword evidence="3" id="KW-1185">Reference proteome</keyword>
<evidence type="ECO:0000313" key="2">
    <source>
        <dbReference type="EMBL" id="AEG60853.1"/>
    </source>
</evidence>
<dbReference type="eggNOG" id="ENOG502ZDT8">
    <property type="taxonomic scope" value="Bacteria"/>
</dbReference>
<gene>
    <name evidence="2" type="ordered locus">Desru_2627</name>
</gene>